<evidence type="ECO:0000313" key="1">
    <source>
        <dbReference type="EMBL" id="MDX3042636.1"/>
    </source>
</evidence>
<name>A0ABU4MZW5_9ACTN</name>
<gene>
    <name evidence="1" type="ORF">PV383_36450</name>
</gene>
<dbReference type="RefSeq" id="WP_193382938.1">
    <property type="nucleotide sequence ID" value="NZ_JABXWI010000031.1"/>
</dbReference>
<reference evidence="1 2" key="1">
    <citation type="journal article" date="2023" name="Microb. Genom.">
        <title>Mesoterricola silvestris gen. nov., sp. nov., Mesoterricola sediminis sp. nov., Geothrix oryzae sp. nov., Geothrix edaphica sp. nov., Geothrix rubra sp. nov., and Geothrix limicola sp. nov., six novel members of Acidobacteriota isolated from soils.</title>
        <authorList>
            <person name="Weisberg A.J."/>
            <person name="Pearce E."/>
            <person name="Kramer C.G."/>
            <person name="Chang J.H."/>
            <person name="Clarke C.R."/>
        </authorList>
    </citation>
    <scope>NUCLEOTIDE SEQUENCE [LARGE SCALE GENOMIC DNA]</scope>
    <source>
        <strain evidence="1 2">NE20-4-1</strain>
    </source>
</reference>
<sequence>MAKKPTVKINQSALKKVAQKAVKGMAGDLTRALNGLIPTYQGRPLDEVKAAVQRAWSRNSGGGSITDPELTKFAEEIAAGRRVEVRGKS</sequence>
<dbReference type="EMBL" id="JARAWJ010000039">
    <property type="protein sequence ID" value="MDX3042636.1"/>
    <property type="molecule type" value="Genomic_DNA"/>
</dbReference>
<proteinExistence type="predicted"/>
<dbReference type="Proteomes" id="UP001282474">
    <property type="component" value="Unassembled WGS sequence"/>
</dbReference>
<organism evidence="1 2">
    <name type="scientific">Streptomyces caniscabiei</name>
    <dbReference type="NCBI Taxonomy" id="2746961"/>
    <lineage>
        <taxon>Bacteria</taxon>
        <taxon>Bacillati</taxon>
        <taxon>Actinomycetota</taxon>
        <taxon>Actinomycetes</taxon>
        <taxon>Kitasatosporales</taxon>
        <taxon>Streptomycetaceae</taxon>
        <taxon>Streptomyces</taxon>
    </lineage>
</organism>
<comment type="caution">
    <text evidence="1">The sequence shown here is derived from an EMBL/GenBank/DDBJ whole genome shotgun (WGS) entry which is preliminary data.</text>
</comment>
<accession>A0ABU4MZW5</accession>
<protein>
    <recommendedName>
        <fullName evidence="3">Antitoxin</fullName>
    </recommendedName>
</protein>
<keyword evidence="2" id="KW-1185">Reference proteome</keyword>
<evidence type="ECO:0008006" key="3">
    <source>
        <dbReference type="Google" id="ProtNLM"/>
    </source>
</evidence>
<evidence type="ECO:0000313" key="2">
    <source>
        <dbReference type="Proteomes" id="UP001282474"/>
    </source>
</evidence>